<evidence type="ECO:0000259" key="3">
    <source>
        <dbReference type="Pfam" id="PF03061"/>
    </source>
</evidence>
<dbReference type="InterPro" id="IPR029069">
    <property type="entry name" value="HotDog_dom_sf"/>
</dbReference>
<accession>A0A0F4GRE9</accession>
<dbReference type="SUPFAM" id="SSF54637">
    <property type="entry name" value="Thioesterase/thiol ester dehydrase-isomerase"/>
    <property type="match status" value="1"/>
</dbReference>
<comment type="caution">
    <text evidence="4">The sequence shown here is derived from an EMBL/GenBank/DDBJ whole genome shotgun (WGS) entry which is preliminary data.</text>
</comment>
<evidence type="ECO:0000313" key="4">
    <source>
        <dbReference type="EMBL" id="KJX99818.1"/>
    </source>
</evidence>
<keyword evidence="5" id="KW-1185">Reference proteome</keyword>
<evidence type="ECO:0000313" key="5">
    <source>
        <dbReference type="Proteomes" id="UP000033647"/>
    </source>
</evidence>
<feature type="domain" description="Thioesterase" evidence="3">
    <location>
        <begin position="82"/>
        <end position="160"/>
    </location>
</feature>
<dbReference type="PANTHER" id="PTHR21660:SF1">
    <property type="entry name" value="ACYL-COENZYME A THIOESTERASE 13"/>
    <property type="match status" value="1"/>
</dbReference>
<dbReference type="PANTHER" id="PTHR21660">
    <property type="entry name" value="THIOESTERASE SUPERFAMILY MEMBER-RELATED"/>
    <property type="match status" value="1"/>
</dbReference>
<dbReference type="Pfam" id="PF03061">
    <property type="entry name" value="4HBT"/>
    <property type="match status" value="1"/>
</dbReference>
<dbReference type="InterPro" id="IPR039298">
    <property type="entry name" value="ACOT13"/>
</dbReference>
<dbReference type="OrthoDB" id="2831072at2759"/>
<dbReference type="CDD" id="cd03443">
    <property type="entry name" value="PaaI_thioesterase"/>
    <property type="match status" value="1"/>
</dbReference>
<sequence>MIPPGESYTEKFMAVVRDPNFEKATPEERIRAIFDIRCPHDPRFLSQFCENVKLKQVTRTGPNSSAVVFTFVVDRYYCNVSGNLHGGAQATIYDMLTGMSIQGIGRRDFWMNGGVSRSLSVTYLRPAPEGTLLECDVELMHAGKSLALMRGVMRRADDGKLISTCEHDKAAVAAKPGFDVPAPDAKL</sequence>
<dbReference type="Proteomes" id="UP000033647">
    <property type="component" value="Unassembled WGS sequence"/>
</dbReference>
<dbReference type="STRING" id="1047168.A0A0F4GRE9"/>
<dbReference type="GO" id="GO:0047617">
    <property type="term" value="F:fatty acyl-CoA hydrolase activity"/>
    <property type="evidence" value="ECO:0007669"/>
    <property type="project" value="InterPro"/>
</dbReference>
<evidence type="ECO:0000256" key="2">
    <source>
        <dbReference type="ARBA" id="ARBA00022801"/>
    </source>
</evidence>
<gene>
    <name evidence="4" type="ORF">TI39_contig350g00038</name>
</gene>
<evidence type="ECO:0000256" key="1">
    <source>
        <dbReference type="ARBA" id="ARBA00008324"/>
    </source>
</evidence>
<name>A0A0F4GRE9_9PEZI</name>
<keyword evidence="2" id="KW-0378">Hydrolase</keyword>
<dbReference type="Gene3D" id="3.10.129.10">
    <property type="entry name" value="Hotdog Thioesterase"/>
    <property type="match status" value="1"/>
</dbReference>
<protein>
    <submittedName>
        <fullName evidence="4">Thioesterase superfamily protein</fullName>
    </submittedName>
</protein>
<proteinExistence type="inferred from homology"/>
<reference evidence="4 5" key="1">
    <citation type="submission" date="2015-03" db="EMBL/GenBank/DDBJ databases">
        <title>RNA-seq based gene annotation and comparative genomics of four Zymoseptoria species reveal species-specific pathogenicity related genes and transposable element activity.</title>
        <authorList>
            <person name="Grandaubert J."/>
            <person name="Bhattacharyya A."/>
            <person name="Stukenbrock E.H."/>
        </authorList>
    </citation>
    <scope>NUCLEOTIDE SEQUENCE [LARGE SCALE GENOMIC DNA]</scope>
    <source>
        <strain evidence="4 5">Zb18110</strain>
    </source>
</reference>
<organism evidence="4 5">
    <name type="scientific">Zymoseptoria brevis</name>
    <dbReference type="NCBI Taxonomy" id="1047168"/>
    <lineage>
        <taxon>Eukaryota</taxon>
        <taxon>Fungi</taxon>
        <taxon>Dikarya</taxon>
        <taxon>Ascomycota</taxon>
        <taxon>Pezizomycotina</taxon>
        <taxon>Dothideomycetes</taxon>
        <taxon>Dothideomycetidae</taxon>
        <taxon>Mycosphaerellales</taxon>
        <taxon>Mycosphaerellaceae</taxon>
        <taxon>Zymoseptoria</taxon>
    </lineage>
</organism>
<dbReference type="InterPro" id="IPR006683">
    <property type="entry name" value="Thioestr_dom"/>
</dbReference>
<dbReference type="EMBL" id="LAFY01000342">
    <property type="protein sequence ID" value="KJX99818.1"/>
    <property type="molecule type" value="Genomic_DNA"/>
</dbReference>
<dbReference type="AlphaFoldDB" id="A0A0F4GRE9"/>
<comment type="similarity">
    <text evidence="1">Belongs to the thioesterase PaaI family.</text>
</comment>